<organism evidence="2 3">
    <name type="scientific">Zymoseptoria tritici ST99CH_1A5</name>
    <dbReference type="NCBI Taxonomy" id="1276529"/>
    <lineage>
        <taxon>Eukaryota</taxon>
        <taxon>Fungi</taxon>
        <taxon>Dikarya</taxon>
        <taxon>Ascomycota</taxon>
        <taxon>Pezizomycotina</taxon>
        <taxon>Dothideomycetes</taxon>
        <taxon>Dothideomycetidae</taxon>
        <taxon>Mycosphaerellales</taxon>
        <taxon>Mycosphaerellaceae</taxon>
        <taxon>Zymoseptoria</taxon>
    </lineage>
</organism>
<reference evidence="2 3" key="1">
    <citation type="submission" date="2016-10" db="EMBL/GenBank/DDBJ databases">
        <authorList>
            <person name="Varghese N."/>
        </authorList>
    </citation>
    <scope>NUCLEOTIDE SEQUENCE [LARGE SCALE GENOMIC DNA]</scope>
</reference>
<name>A0A1Y6L8H6_ZYMTR</name>
<feature type="signal peptide" evidence="1">
    <location>
        <begin position="1"/>
        <end position="20"/>
    </location>
</feature>
<dbReference type="EMBL" id="LT882676">
    <property type="protein sequence ID" value="SMY20705.1"/>
    <property type="molecule type" value="Genomic_DNA"/>
</dbReference>
<dbReference type="AlphaFoldDB" id="A0A1Y6L8H6"/>
<gene>
    <name evidence="2" type="ORF">ZT1A5_G2140</name>
</gene>
<evidence type="ECO:0008006" key="4">
    <source>
        <dbReference type="Google" id="ProtNLM"/>
    </source>
</evidence>
<evidence type="ECO:0000313" key="3">
    <source>
        <dbReference type="Proteomes" id="UP000215453"/>
    </source>
</evidence>
<accession>A0A1Y6L8H6</accession>
<protein>
    <recommendedName>
        <fullName evidence="4">4Fe-4S ferredoxin-type domain-containing protein</fullName>
    </recommendedName>
</protein>
<feature type="chain" id="PRO_5012938506" description="4Fe-4S ferredoxin-type domain-containing protein" evidence="1">
    <location>
        <begin position="21"/>
        <end position="67"/>
    </location>
</feature>
<proteinExistence type="predicted"/>
<keyword evidence="1" id="KW-0732">Signal</keyword>
<evidence type="ECO:0000256" key="1">
    <source>
        <dbReference type="SAM" id="SignalP"/>
    </source>
</evidence>
<evidence type="ECO:0000313" key="2">
    <source>
        <dbReference type="EMBL" id="SMY20705.1"/>
    </source>
</evidence>
<dbReference type="Proteomes" id="UP000215453">
    <property type="component" value="Chromosome 1"/>
</dbReference>
<sequence>MRSTLAFLLLLFVSPPLALGTCPYVCNCCPLQGGKQGWQHTNSTGGCGCLRTPSGCPGACRNAELFI</sequence>